<feature type="region of interest" description="Disordered" evidence="1">
    <location>
        <begin position="76"/>
        <end position="115"/>
    </location>
</feature>
<proteinExistence type="predicted"/>
<evidence type="ECO:0000313" key="2">
    <source>
        <dbReference type="EMBL" id="KAJ7198705.1"/>
    </source>
</evidence>
<protein>
    <submittedName>
        <fullName evidence="2">Uncharacterized protein</fullName>
    </submittedName>
</protein>
<feature type="compositionally biased region" description="Basic and acidic residues" evidence="1">
    <location>
        <begin position="287"/>
        <end position="302"/>
    </location>
</feature>
<dbReference type="Proteomes" id="UP001219525">
    <property type="component" value="Unassembled WGS sequence"/>
</dbReference>
<dbReference type="AlphaFoldDB" id="A0AAD6Y4C7"/>
<keyword evidence="3" id="KW-1185">Reference proteome</keyword>
<comment type="caution">
    <text evidence="2">The sequence shown here is derived from an EMBL/GenBank/DDBJ whole genome shotgun (WGS) entry which is preliminary data.</text>
</comment>
<sequence>MRSHRSRLIMKLKSTFRFQQLQLQCTGALKHRLEESQEFPDDQREEIAAQSLMNLAHAPEEDIQLNLELSAFQDAPGSPAPAFDSVPSGSLFPSASDDGNHHGQPPASLSADRPLKVSRRSSSHSYAMQPVLAPIKQEGFIIQYAPKFQASSQELGLAPGGISWLEFYKINQLDQLSYAQKKSVGQHVKLDYLCSPCANAQLVCLHLQNPKAVNAKTKRCINCLVSMKRCTEITPRSRTKIENYRFKDQSVPKAIVEYHNIAVQRLKKPGEWMGDGIPEFQSSWNPSDDKKREASPSEDPTRHVASIVPRTTIQPTT</sequence>
<feature type="region of interest" description="Disordered" evidence="1">
    <location>
        <begin position="276"/>
        <end position="317"/>
    </location>
</feature>
<reference evidence="2" key="1">
    <citation type="submission" date="2023-03" db="EMBL/GenBank/DDBJ databases">
        <title>Massive genome expansion in bonnet fungi (Mycena s.s.) driven by repeated elements and novel gene families across ecological guilds.</title>
        <authorList>
            <consortium name="Lawrence Berkeley National Laboratory"/>
            <person name="Harder C.B."/>
            <person name="Miyauchi S."/>
            <person name="Viragh M."/>
            <person name="Kuo A."/>
            <person name="Thoen E."/>
            <person name="Andreopoulos B."/>
            <person name="Lu D."/>
            <person name="Skrede I."/>
            <person name="Drula E."/>
            <person name="Henrissat B."/>
            <person name="Morin E."/>
            <person name="Kohler A."/>
            <person name="Barry K."/>
            <person name="LaButti K."/>
            <person name="Morin E."/>
            <person name="Salamov A."/>
            <person name="Lipzen A."/>
            <person name="Mereny Z."/>
            <person name="Hegedus B."/>
            <person name="Baldrian P."/>
            <person name="Stursova M."/>
            <person name="Weitz H."/>
            <person name="Taylor A."/>
            <person name="Grigoriev I.V."/>
            <person name="Nagy L.G."/>
            <person name="Martin F."/>
            <person name="Kauserud H."/>
        </authorList>
    </citation>
    <scope>NUCLEOTIDE SEQUENCE</scope>
    <source>
        <strain evidence="2">9144</strain>
    </source>
</reference>
<dbReference type="EMBL" id="JARJCW010000071">
    <property type="protein sequence ID" value="KAJ7198705.1"/>
    <property type="molecule type" value="Genomic_DNA"/>
</dbReference>
<accession>A0AAD6Y4C7</accession>
<evidence type="ECO:0000256" key="1">
    <source>
        <dbReference type="SAM" id="MobiDB-lite"/>
    </source>
</evidence>
<name>A0AAD6Y4C7_9AGAR</name>
<evidence type="ECO:0000313" key="3">
    <source>
        <dbReference type="Proteomes" id="UP001219525"/>
    </source>
</evidence>
<gene>
    <name evidence="2" type="ORF">GGX14DRAFT_468697</name>
</gene>
<organism evidence="2 3">
    <name type="scientific">Mycena pura</name>
    <dbReference type="NCBI Taxonomy" id="153505"/>
    <lineage>
        <taxon>Eukaryota</taxon>
        <taxon>Fungi</taxon>
        <taxon>Dikarya</taxon>
        <taxon>Basidiomycota</taxon>
        <taxon>Agaricomycotina</taxon>
        <taxon>Agaricomycetes</taxon>
        <taxon>Agaricomycetidae</taxon>
        <taxon>Agaricales</taxon>
        <taxon>Marasmiineae</taxon>
        <taxon>Mycenaceae</taxon>
        <taxon>Mycena</taxon>
    </lineage>
</organism>